<organism evidence="1 2">
    <name type="scientific">Thalassospira lohafexi</name>
    <dbReference type="NCBI Taxonomy" id="744227"/>
    <lineage>
        <taxon>Bacteria</taxon>
        <taxon>Pseudomonadati</taxon>
        <taxon>Pseudomonadota</taxon>
        <taxon>Alphaproteobacteria</taxon>
        <taxon>Rhodospirillales</taxon>
        <taxon>Thalassospiraceae</taxon>
        <taxon>Thalassospira</taxon>
    </lineage>
</organism>
<sequence length="68" mass="7416">MARVILRVIGGGSSFGAKDQRSVTRQPDRYVSGFWAVGEDGLTAQMMPYGHASAAAILRKVTQYRSEI</sequence>
<evidence type="ECO:0000313" key="2">
    <source>
        <dbReference type="Proteomes" id="UP000233332"/>
    </source>
</evidence>
<reference evidence="1 2" key="1">
    <citation type="submission" date="2017-09" db="EMBL/GenBank/DDBJ databases">
        <title>Biodiversity and function of Thalassospira species in the particle-attached aromatic-hydrocarbon-degrading consortia from the surface seawater of the China South Sea.</title>
        <authorList>
            <person name="Dong C."/>
            <person name="Lai Q."/>
            <person name="Shao Z."/>
        </authorList>
    </citation>
    <scope>NUCLEOTIDE SEQUENCE [LARGE SCALE GENOMIC DNA]</scope>
    <source>
        <strain evidence="1 2">139Z-12</strain>
    </source>
</reference>
<evidence type="ECO:0000313" key="1">
    <source>
        <dbReference type="EMBL" id="PKR60087.1"/>
    </source>
</evidence>
<keyword evidence="2" id="KW-1185">Reference proteome</keyword>
<protein>
    <submittedName>
        <fullName evidence="1">Uncharacterized protein</fullName>
    </submittedName>
</protein>
<name>A0A2N3LBH9_9PROT</name>
<gene>
    <name evidence="1" type="ORF">COO92_01565</name>
</gene>
<dbReference type="EMBL" id="NXGX01000001">
    <property type="protein sequence ID" value="PKR60087.1"/>
    <property type="molecule type" value="Genomic_DNA"/>
</dbReference>
<accession>A0A2N3LBH9</accession>
<dbReference type="Proteomes" id="UP000233332">
    <property type="component" value="Unassembled WGS sequence"/>
</dbReference>
<proteinExistence type="predicted"/>
<dbReference type="AlphaFoldDB" id="A0A2N3LBH9"/>
<comment type="caution">
    <text evidence="1">The sequence shown here is derived from an EMBL/GenBank/DDBJ whole genome shotgun (WGS) entry which is preliminary data.</text>
</comment>